<dbReference type="PANTHER" id="PTHR11851">
    <property type="entry name" value="METALLOPROTEASE"/>
    <property type="match status" value="1"/>
</dbReference>
<evidence type="ECO:0000313" key="6">
    <source>
        <dbReference type="Proteomes" id="UP000614410"/>
    </source>
</evidence>
<dbReference type="PROSITE" id="PS00143">
    <property type="entry name" value="INSULINASE"/>
    <property type="match status" value="1"/>
</dbReference>
<proteinExistence type="inferred from homology"/>
<evidence type="ECO:0000256" key="2">
    <source>
        <dbReference type="RuleBase" id="RU004447"/>
    </source>
</evidence>
<dbReference type="EMBL" id="JAEKNN010000051">
    <property type="protein sequence ID" value="MBJ7609761.1"/>
    <property type="molecule type" value="Genomic_DNA"/>
</dbReference>
<evidence type="ECO:0000259" key="4">
    <source>
        <dbReference type="Pfam" id="PF05193"/>
    </source>
</evidence>
<evidence type="ECO:0000259" key="3">
    <source>
        <dbReference type="Pfam" id="PF00675"/>
    </source>
</evidence>
<dbReference type="Pfam" id="PF05193">
    <property type="entry name" value="Peptidase_M16_C"/>
    <property type="match status" value="1"/>
</dbReference>
<dbReference type="GO" id="GO:0046872">
    <property type="term" value="F:metal ion binding"/>
    <property type="evidence" value="ECO:0007669"/>
    <property type="project" value="InterPro"/>
</dbReference>
<dbReference type="Gene3D" id="3.30.830.10">
    <property type="entry name" value="Metalloenzyme, LuxS/M16 peptidase-like"/>
    <property type="match status" value="2"/>
</dbReference>
<feature type="domain" description="Peptidase M16 N-terminal" evidence="3">
    <location>
        <begin position="29"/>
        <end position="147"/>
    </location>
</feature>
<accession>A0A934KHX1</accession>
<dbReference type="InterPro" id="IPR050361">
    <property type="entry name" value="MPP/UQCRC_Complex"/>
</dbReference>
<reference evidence="5 6" key="1">
    <citation type="submission" date="2020-10" db="EMBL/GenBank/DDBJ databases">
        <title>Ca. Dormibacterota MAGs.</title>
        <authorList>
            <person name="Montgomery K."/>
        </authorList>
    </citation>
    <scope>NUCLEOTIDE SEQUENCE [LARGE SCALE GENOMIC DNA]</scope>
    <source>
        <strain evidence="5">Mitchell_Peninsula_5</strain>
    </source>
</reference>
<dbReference type="Pfam" id="PF00675">
    <property type="entry name" value="Peptidase_M16"/>
    <property type="match status" value="1"/>
</dbReference>
<gene>
    <name evidence="5" type="ORF">JF887_10100</name>
</gene>
<organism evidence="5 6">
    <name type="scientific">Candidatus Amunia macphersoniae</name>
    <dbReference type="NCBI Taxonomy" id="3127014"/>
    <lineage>
        <taxon>Bacteria</taxon>
        <taxon>Bacillati</taxon>
        <taxon>Candidatus Dormiibacterota</taxon>
        <taxon>Candidatus Dormibacteria</taxon>
        <taxon>Candidatus Aeolococcales</taxon>
        <taxon>Candidatus Aeolococcaceae</taxon>
        <taxon>Candidatus Amunia</taxon>
    </lineage>
</organism>
<comment type="similarity">
    <text evidence="1 2">Belongs to the peptidase M16 family.</text>
</comment>
<dbReference type="InterPro" id="IPR011249">
    <property type="entry name" value="Metalloenz_LuxS/M16"/>
</dbReference>
<name>A0A934KHX1_9BACT</name>
<dbReference type="PANTHER" id="PTHR11851:SF49">
    <property type="entry name" value="MITOCHONDRIAL-PROCESSING PEPTIDASE SUBUNIT ALPHA"/>
    <property type="match status" value="1"/>
</dbReference>
<protein>
    <submittedName>
        <fullName evidence="5">Insulinase family protein</fullName>
    </submittedName>
</protein>
<dbReference type="GO" id="GO:0004222">
    <property type="term" value="F:metalloendopeptidase activity"/>
    <property type="evidence" value="ECO:0007669"/>
    <property type="project" value="InterPro"/>
</dbReference>
<evidence type="ECO:0000313" key="5">
    <source>
        <dbReference type="EMBL" id="MBJ7609761.1"/>
    </source>
</evidence>
<dbReference type="SUPFAM" id="SSF63411">
    <property type="entry name" value="LuxS/MPP-like metallohydrolase"/>
    <property type="match status" value="2"/>
</dbReference>
<dbReference type="Proteomes" id="UP000614410">
    <property type="component" value="Unassembled WGS sequence"/>
</dbReference>
<dbReference type="InterPro" id="IPR011765">
    <property type="entry name" value="Pept_M16_N"/>
</dbReference>
<evidence type="ECO:0000256" key="1">
    <source>
        <dbReference type="ARBA" id="ARBA00007261"/>
    </source>
</evidence>
<dbReference type="AlphaFoldDB" id="A0A934KHX1"/>
<dbReference type="InterPro" id="IPR001431">
    <property type="entry name" value="Pept_M16_Zn_BS"/>
</dbReference>
<sequence>MTSTSLNPYEPSLTVLPNGVSLLNAPSASRNVGVFLIVRAGSRDETADTSGLAHYLEHMFFKGTATRPNTLIISREIDRLGANTNAYTDTEEVAYYAEGPATVADDLTDIITDMLTRPLFAAEEVERERNVVLQELSARLADPEGWIWDRLGTVAFGGDQPMAWSAAGFPAVIEKATRDQLLDYHQSFYAPESMCLTIAGGAGIAPERAAELLADVPTAKPRPRVPATWGQGDRYTCNVRPLTDQEEPQIRMVFAVPGIPATDEDRVALSVMTHILGGGMSSRLFHTVRERNGLCYSIFSHHEGFDDAGVFVISTGTRPKDARRATELSFTEFRAMAAERVPEDELSATKSAMIGRLLRSTETAVSLARFFGGRWRAGLPMETPDSRAEAISKVTAEQVQQVAQRIVAGLPDVRLAFVGPEDQGEDLLAATEGYTVV</sequence>
<feature type="domain" description="Peptidase M16 C-terminal" evidence="4">
    <location>
        <begin position="176"/>
        <end position="352"/>
    </location>
</feature>
<dbReference type="InterPro" id="IPR007863">
    <property type="entry name" value="Peptidase_M16_C"/>
</dbReference>
<dbReference type="GO" id="GO:0006508">
    <property type="term" value="P:proteolysis"/>
    <property type="evidence" value="ECO:0007669"/>
    <property type="project" value="InterPro"/>
</dbReference>
<comment type="caution">
    <text evidence="5">The sequence shown here is derived from an EMBL/GenBank/DDBJ whole genome shotgun (WGS) entry which is preliminary data.</text>
</comment>